<evidence type="ECO:0000313" key="4">
    <source>
        <dbReference type="WBParaSite" id="nRc.2.0.1.t20257-RA"/>
    </source>
</evidence>
<evidence type="ECO:0000256" key="1">
    <source>
        <dbReference type="SAM" id="MobiDB-lite"/>
    </source>
</evidence>
<dbReference type="Proteomes" id="UP000887565">
    <property type="component" value="Unplaced"/>
</dbReference>
<evidence type="ECO:0000313" key="3">
    <source>
        <dbReference type="Proteomes" id="UP000887565"/>
    </source>
</evidence>
<evidence type="ECO:0000259" key="2">
    <source>
        <dbReference type="Pfam" id="PF12762"/>
    </source>
</evidence>
<feature type="domain" description="ISXO2-like transposase" evidence="2">
    <location>
        <begin position="2"/>
        <end position="53"/>
    </location>
</feature>
<sequence length="75" mass="8540">MIHSDMWKANECLDENGYIHWTVDHSKEFVNVDTGVHTNAIESSWRMAKSSMSSSGRVKDHKAGNLVHLSKKIKK</sequence>
<feature type="region of interest" description="Disordered" evidence="1">
    <location>
        <begin position="52"/>
        <end position="75"/>
    </location>
</feature>
<dbReference type="WBParaSite" id="nRc.2.0.1.t20257-RA">
    <property type="protein sequence ID" value="nRc.2.0.1.t20257-RA"/>
    <property type="gene ID" value="nRc.2.0.1.g20257"/>
</dbReference>
<dbReference type="PANTHER" id="PTHR47163">
    <property type="entry name" value="DDE_TNP_IS1595 DOMAIN-CONTAINING PROTEIN"/>
    <property type="match status" value="1"/>
</dbReference>
<dbReference type="InterPro" id="IPR024445">
    <property type="entry name" value="Tnp_ISXO2-like"/>
</dbReference>
<protein>
    <submittedName>
        <fullName evidence="4">ISXO2-like transposase domain-containing protein</fullName>
    </submittedName>
</protein>
<dbReference type="PANTHER" id="PTHR47163:SF2">
    <property type="entry name" value="SI:DKEY-17M8.2"/>
    <property type="match status" value="1"/>
</dbReference>
<accession>A0A915J3H4</accession>
<dbReference type="OMA" id="MWKANEC"/>
<dbReference type="InterPro" id="IPR053164">
    <property type="entry name" value="IS1016-like_transposase"/>
</dbReference>
<keyword evidence="3" id="KW-1185">Reference proteome</keyword>
<name>A0A915J3H4_ROMCU</name>
<organism evidence="3 4">
    <name type="scientific">Romanomermis culicivorax</name>
    <name type="common">Nematode worm</name>
    <dbReference type="NCBI Taxonomy" id="13658"/>
    <lineage>
        <taxon>Eukaryota</taxon>
        <taxon>Metazoa</taxon>
        <taxon>Ecdysozoa</taxon>
        <taxon>Nematoda</taxon>
        <taxon>Enoplea</taxon>
        <taxon>Dorylaimia</taxon>
        <taxon>Mermithida</taxon>
        <taxon>Mermithoidea</taxon>
        <taxon>Mermithidae</taxon>
        <taxon>Romanomermis</taxon>
    </lineage>
</organism>
<dbReference type="AlphaFoldDB" id="A0A915J3H4"/>
<proteinExistence type="predicted"/>
<reference evidence="4" key="1">
    <citation type="submission" date="2022-11" db="UniProtKB">
        <authorList>
            <consortium name="WormBaseParasite"/>
        </authorList>
    </citation>
    <scope>IDENTIFICATION</scope>
</reference>
<dbReference type="Pfam" id="PF12762">
    <property type="entry name" value="DDE_Tnp_IS1595"/>
    <property type="match status" value="1"/>
</dbReference>